<dbReference type="GO" id="GO:0030388">
    <property type="term" value="P:fructose 1,6-bisphosphate metabolic process"/>
    <property type="evidence" value="ECO:0007669"/>
    <property type="project" value="TreeGrafter"/>
</dbReference>
<evidence type="ECO:0000259" key="6">
    <source>
        <dbReference type="Pfam" id="PF00365"/>
    </source>
</evidence>
<dbReference type="PANTHER" id="PTHR13697:SF4">
    <property type="entry name" value="ATP-DEPENDENT 6-PHOSPHOFRUCTOKINASE"/>
    <property type="match status" value="1"/>
</dbReference>
<name>A0A7R9DSR7_TIMPO</name>
<dbReference type="Pfam" id="PF00365">
    <property type="entry name" value="PFK"/>
    <property type="match status" value="1"/>
</dbReference>
<keyword evidence="1" id="KW-0808">Transferase</keyword>
<comment type="catalytic activity">
    <reaction evidence="5">
        <text>beta-D-fructose 6-phosphate + ATP = beta-D-fructose 1,6-bisphosphate + ADP + H(+)</text>
        <dbReference type="Rhea" id="RHEA:16109"/>
        <dbReference type="ChEBI" id="CHEBI:15378"/>
        <dbReference type="ChEBI" id="CHEBI:30616"/>
        <dbReference type="ChEBI" id="CHEBI:32966"/>
        <dbReference type="ChEBI" id="CHEBI:57634"/>
        <dbReference type="ChEBI" id="CHEBI:456216"/>
        <dbReference type="EC" id="2.7.1.11"/>
    </reaction>
</comment>
<feature type="domain" description="Phosphofructokinase" evidence="6">
    <location>
        <begin position="30"/>
        <end position="104"/>
    </location>
</feature>
<evidence type="ECO:0000256" key="4">
    <source>
        <dbReference type="ARBA" id="ARBA00022842"/>
    </source>
</evidence>
<dbReference type="Gene3D" id="3.40.50.460">
    <property type="entry name" value="Phosphofructokinase domain"/>
    <property type="match status" value="1"/>
</dbReference>
<evidence type="ECO:0000256" key="1">
    <source>
        <dbReference type="ARBA" id="ARBA00022679"/>
    </source>
</evidence>
<protein>
    <recommendedName>
        <fullName evidence="6">Phosphofructokinase domain-containing protein</fullName>
    </recommendedName>
</protein>
<evidence type="ECO:0000256" key="3">
    <source>
        <dbReference type="ARBA" id="ARBA00022777"/>
    </source>
</evidence>
<organism evidence="7">
    <name type="scientific">Timema poppense</name>
    <name type="common">Walking stick</name>
    <dbReference type="NCBI Taxonomy" id="170557"/>
    <lineage>
        <taxon>Eukaryota</taxon>
        <taxon>Metazoa</taxon>
        <taxon>Ecdysozoa</taxon>
        <taxon>Arthropoda</taxon>
        <taxon>Hexapoda</taxon>
        <taxon>Insecta</taxon>
        <taxon>Pterygota</taxon>
        <taxon>Neoptera</taxon>
        <taxon>Polyneoptera</taxon>
        <taxon>Phasmatodea</taxon>
        <taxon>Timematodea</taxon>
        <taxon>Timematoidea</taxon>
        <taxon>Timematidae</taxon>
        <taxon>Timema</taxon>
    </lineage>
</organism>
<dbReference type="AlphaFoldDB" id="A0A7R9DSR7"/>
<dbReference type="GO" id="GO:0048029">
    <property type="term" value="F:monosaccharide binding"/>
    <property type="evidence" value="ECO:0007669"/>
    <property type="project" value="TreeGrafter"/>
</dbReference>
<reference evidence="7" key="1">
    <citation type="submission" date="2020-11" db="EMBL/GenBank/DDBJ databases">
        <authorList>
            <person name="Tran Van P."/>
        </authorList>
    </citation>
    <scope>NUCLEOTIDE SEQUENCE</scope>
</reference>
<dbReference type="GO" id="GO:0005524">
    <property type="term" value="F:ATP binding"/>
    <property type="evidence" value="ECO:0007669"/>
    <property type="project" value="TreeGrafter"/>
</dbReference>
<dbReference type="GO" id="GO:0070095">
    <property type="term" value="F:fructose-6-phosphate binding"/>
    <property type="evidence" value="ECO:0007669"/>
    <property type="project" value="TreeGrafter"/>
</dbReference>
<proteinExistence type="predicted"/>
<gene>
    <name evidence="7" type="ORF">TPSB3V08_LOCUS13544</name>
</gene>
<sequence length="117" mass="12709">MKPWPGDWVVTTDFIQEAAITAVSNDINVKIPLVVIPATISNRVPGTELTIGADTCVNDITEVRRTRSCQMCDRLRLAAQGTRNRVFITEITGGHCGYLTTIAGGGINISQHNRLSN</sequence>
<dbReference type="GO" id="GO:0046872">
    <property type="term" value="F:metal ion binding"/>
    <property type="evidence" value="ECO:0007669"/>
    <property type="project" value="UniProtKB-KW"/>
</dbReference>
<dbReference type="UniPathway" id="UPA00109">
    <property type="reaction ID" value="UER00182"/>
</dbReference>
<evidence type="ECO:0000256" key="5">
    <source>
        <dbReference type="ARBA" id="ARBA00048070"/>
    </source>
</evidence>
<evidence type="ECO:0000256" key="2">
    <source>
        <dbReference type="ARBA" id="ARBA00022723"/>
    </source>
</evidence>
<dbReference type="GO" id="GO:0006002">
    <property type="term" value="P:fructose 6-phosphate metabolic process"/>
    <property type="evidence" value="ECO:0007669"/>
    <property type="project" value="TreeGrafter"/>
</dbReference>
<keyword evidence="4" id="KW-0460">Magnesium</keyword>
<dbReference type="GO" id="GO:0005945">
    <property type="term" value="C:6-phosphofructokinase complex"/>
    <property type="evidence" value="ECO:0007669"/>
    <property type="project" value="TreeGrafter"/>
</dbReference>
<dbReference type="InterPro" id="IPR000023">
    <property type="entry name" value="Phosphofructokinase_dom"/>
</dbReference>
<keyword evidence="2" id="KW-0479">Metal-binding</keyword>
<dbReference type="GO" id="GO:0042802">
    <property type="term" value="F:identical protein binding"/>
    <property type="evidence" value="ECO:0007669"/>
    <property type="project" value="TreeGrafter"/>
</dbReference>
<accession>A0A7R9DSR7</accession>
<dbReference type="GO" id="GO:0003872">
    <property type="term" value="F:6-phosphofructokinase activity"/>
    <property type="evidence" value="ECO:0007669"/>
    <property type="project" value="UniProtKB-EC"/>
</dbReference>
<dbReference type="InterPro" id="IPR035966">
    <property type="entry name" value="PKF_sf"/>
</dbReference>
<dbReference type="SUPFAM" id="SSF53784">
    <property type="entry name" value="Phosphofructokinase"/>
    <property type="match status" value="1"/>
</dbReference>
<dbReference type="Gene3D" id="3.40.50.450">
    <property type="match status" value="1"/>
</dbReference>
<dbReference type="PANTHER" id="PTHR13697">
    <property type="entry name" value="PHOSPHOFRUCTOKINASE"/>
    <property type="match status" value="1"/>
</dbReference>
<dbReference type="GO" id="GO:0016208">
    <property type="term" value="F:AMP binding"/>
    <property type="evidence" value="ECO:0007669"/>
    <property type="project" value="TreeGrafter"/>
</dbReference>
<dbReference type="GO" id="GO:0061621">
    <property type="term" value="P:canonical glycolysis"/>
    <property type="evidence" value="ECO:0007669"/>
    <property type="project" value="TreeGrafter"/>
</dbReference>
<dbReference type="EMBL" id="OD027457">
    <property type="protein sequence ID" value="CAD7420129.1"/>
    <property type="molecule type" value="Genomic_DNA"/>
</dbReference>
<evidence type="ECO:0000313" key="7">
    <source>
        <dbReference type="EMBL" id="CAD7420129.1"/>
    </source>
</evidence>
<keyword evidence="3" id="KW-0418">Kinase</keyword>